<evidence type="ECO:0000313" key="3">
    <source>
        <dbReference type="Proteomes" id="UP000287609"/>
    </source>
</evidence>
<evidence type="ECO:0000313" key="2">
    <source>
        <dbReference type="EMBL" id="RSX56147.1"/>
    </source>
</evidence>
<organism evidence="2 3">
    <name type="scientific">Bifidobacterium dolichotidis</name>
    <dbReference type="NCBI Taxonomy" id="2306976"/>
    <lineage>
        <taxon>Bacteria</taxon>
        <taxon>Bacillati</taxon>
        <taxon>Actinomycetota</taxon>
        <taxon>Actinomycetes</taxon>
        <taxon>Bifidobacteriales</taxon>
        <taxon>Bifidobacteriaceae</taxon>
        <taxon>Bifidobacterium</taxon>
    </lineage>
</organism>
<name>A0A430FTJ1_9BIFI</name>
<feature type="transmembrane region" description="Helical" evidence="1">
    <location>
        <begin position="250"/>
        <end position="268"/>
    </location>
</feature>
<proteinExistence type="predicted"/>
<sequence>MKLRSIWTESLRNIGSGTSHAISLALAFLIIATLLGGYGASTVIAMQGEAQERIATLGDTDAIMGGTVDGVTCDQLSKLHHSTIQQSGALSAKADLIEMKATPGSQVQSFTVSPGMIELVASASGKGGDQTVDTSGTWASQSVAEEFGLTTGSIIQTTQGEERIAGIYDWPNDGRDTKLGFALLMPHPASQNDYGECWARQWPHSDRTSELLYSTIADADPQNPSGILPVNRTLSSNYDANNSYLKRDTAFMPVIALAIGCFIGVVAVRSRRLEYAGALHSGQTKASQIAGIGIEVTI</sequence>
<keyword evidence="1" id="KW-0812">Transmembrane</keyword>
<dbReference type="OrthoDB" id="3716589at2"/>
<dbReference type="AlphaFoldDB" id="A0A430FTJ1"/>
<reference evidence="2 3" key="1">
    <citation type="submission" date="2018-09" db="EMBL/GenBank/DDBJ databases">
        <title>Characterization of the phylogenetic diversity of five novel species belonging to the genus Bifidobacterium.</title>
        <authorList>
            <person name="Lugli G.A."/>
            <person name="Duranti S."/>
            <person name="Milani C."/>
        </authorList>
    </citation>
    <scope>NUCLEOTIDE SEQUENCE [LARGE SCALE GENOMIC DNA]</scope>
    <source>
        <strain evidence="2 3">2036B</strain>
    </source>
</reference>
<feature type="transmembrane region" description="Helical" evidence="1">
    <location>
        <begin position="21"/>
        <end position="40"/>
    </location>
</feature>
<keyword evidence="1" id="KW-1133">Transmembrane helix</keyword>
<dbReference type="EMBL" id="QXGM01000001">
    <property type="protein sequence ID" value="RSX56147.1"/>
    <property type="molecule type" value="Genomic_DNA"/>
</dbReference>
<dbReference type="Proteomes" id="UP000287609">
    <property type="component" value="Unassembled WGS sequence"/>
</dbReference>
<comment type="caution">
    <text evidence="2">The sequence shown here is derived from an EMBL/GenBank/DDBJ whole genome shotgun (WGS) entry which is preliminary data.</text>
</comment>
<keyword evidence="1" id="KW-0472">Membrane</keyword>
<evidence type="ECO:0000256" key="1">
    <source>
        <dbReference type="SAM" id="Phobius"/>
    </source>
</evidence>
<protein>
    <submittedName>
        <fullName evidence="2">Uncharacterized protein</fullName>
    </submittedName>
</protein>
<gene>
    <name evidence="2" type="ORF">D2E26_0710</name>
</gene>
<dbReference type="RefSeq" id="WP_125963283.1">
    <property type="nucleotide sequence ID" value="NZ_QXGM01000001.1"/>
</dbReference>
<keyword evidence="3" id="KW-1185">Reference proteome</keyword>
<accession>A0A430FTJ1</accession>